<dbReference type="PANTHER" id="PTHR35333:SF3">
    <property type="entry name" value="BETA-LACTAMASE-TYPE TRANSPEPTIDASE FOLD CONTAINING PROTEIN"/>
    <property type="match status" value="1"/>
</dbReference>
<sequence length="335" mass="35007">MKHTSTPGARPRPPARTGLALLAAAALIGGAACGAGPASAVPAAKVAASKGAAPASTPQSTSPAPALQKEVRERLRRLETSYDGRIGMFALDTGTGSTIGYRSHESFPLASTFKAIASAAILDRARRLEPGLLERRVFWTAEEEVLPSPVTEGRGGTGMTMAELCAASISHSDNTAANLMLKELGGPAGLTRYFRSLGDPVSRLDRTEPDLNIWRPGERRDTTTPAAAGRDLNRLTTGDALAAPDRDRLNGWLRGSTTGNERIRAGLPKDWTVGDKTGTGSTYGTANDIAIAWPPSGAPLIISVYTNRDDAGGEAENRVIAETAAIAARGLGRME</sequence>
<keyword evidence="6" id="KW-0732">Signal</keyword>
<dbReference type="EMBL" id="BAAARW010000006">
    <property type="protein sequence ID" value="GAA2409297.1"/>
    <property type="molecule type" value="Genomic_DNA"/>
</dbReference>
<protein>
    <recommendedName>
        <fullName evidence="2 5">Beta-lactamase</fullName>
        <ecNumber evidence="2 5">3.5.2.6</ecNumber>
    </recommendedName>
</protein>
<dbReference type="InterPro" id="IPR045155">
    <property type="entry name" value="Beta-lactam_cat"/>
</dbReference>
<dbReference type="SUPFAM" id="SSF56601">
    <property type="entry name" value="beta-lactamase/transpeptidase-like"/>
    <property type="match status" value="1"/>
</dbReference>
<organism evidence="8 9">
    <name type="scientific">Actinomadura vinacea</name>
    <dbReference type="NCBI Taxonomy" id="115336"/>
    <lineage>
        <taxon>Bacteria</taxon>
        <taxon>Bacillati</taxon>
        <taxon>Actinomycetota</taxon>
        <taxon>Actinomycetes</taxon>
        <taxon>Streptosporangiales</taxon>
        <taxon>Thermomonosporaceae</taxon>
        <taxon>Actinomadura</taxon>
    </lineage>
</organism>
<feature type="chain" id="PRO_5047166556" description="Beta-lactamase" evidence="6">
    <location>
        <begin position="35"/>
        <end position="335"/>
    </location>
</feature>
<keyword evidence="9" id="KW-1185">Reference proteome</keyword>
<evidence type="ECO:0000256" key="2">
    <source>
        <dbReference type="ARBA" id="ARBA00012865"/>
    </source>
</evidence>
<feature type="domain" description="Beta-lactamase class A catalytic" evidence="7">
    <location>
        <begin position="88"/>
        <end position="306"/>
    </location>
</feature>
<evidence type="ECO:0000313" key="9">
    <source>
        <dbReference type="Proteomes" id="UP001501231"/>
    </source>
</evidence>
<dbReference type="PRINTS" id="PR00118">
    <property type="entry name" value="BLACTAMASEA"/>
</dbReference>
<comment type="caution">
    <text evidence="8">The sequence shown here is derived from an EMBL/GenBank/DDBJ whole genome shotgun (WGS) entry which is preliminary data.</text>
</comment>
<dbReference type="PANTHER" id="PTHR35333">
    <property type="entry name" value="BETA-LACTAMASE"/>
    <property type="match status" value="1"/>
</dbReference>
<dbReference type="Gene3D" id="3.40.710.10">
    <property type="entry name" value="DD-peptidase/beta-lactamase superfamily"/>
    <property type="match status" value="1"/>
</dbReference>
<reference evidence="9" key="1">
    <citation type="journal article" date="2019" name="Int. J. Syst. Evol. Microbiol.">
        <title>The Global Catalogue of Microorganisms (GCM) 10K type strain sequencing project: providing services to taxonomists for standard genome sequencing and annotation.</title>
        <authorList>
            <consortium name="The Broad Institute Genomics Platform"/>
            <consortium name="The Broad Institute Genome Sequencing Center for Infectious Disease"/>
            <person name="Wu L."/>
            <person name="Ma J."/>
        </authorList>
    </citation>
    <scope>NUCLEOTIDE SEQUENCE [LARGE SCALE GENOMIC DNA]</scope>
    <source>
        <strain evidence="9">JCM 3325</strain>
    </source>
</reference>
<name>A0ABP5VTB7_9ACTN</name>
<comment type="similarity">
    <text evidence="1 5">Belongs to the class-A beta-lactamase family.</text>
</comment>
<gene>
    <name evidence="8" type="primary">blaPEN-bpc_1</name>
    <name evidence="8" type="ORF">GCM10010191_17340</name>
</gene>
<evidence type="ECO:0000256" key="4">
    <source>
        <dbReference type="ARBA" id="ARBA00023251"/>
    </source>
</evidence>
<dbReference type="PROSITE" id="PS00146">
    <property type="entry name" value="BETA_LACTAMASE_A"/>
    <property type="match status" value="1"/>
</dbReference>
<dbReference type="InterPro" id="IPR000871">
    <property type="entry name" value="Beta-lactam_class-A"/>
</dbReference>
<feature type="signal peptide" evidence="6">
    <location>
        <begin position="1"/>
        <end position="34"/>
    </location>
</feature>
<evidence type="ECO:0000256" key="1">
    <source>
        <dbReference type="ARBA" id="ARBA00009009"/>
    </source>
</evidence>
<dbReference type="RefSeq" id="WP_344588106.1">
    <property type="nucleotide sequence ID" value="NZ_BAAARW010000006.1"/>
</dbReference>
<dbReference type="InterPro" id="IPR012338">
    <property type="entry name" value="Beta-lactam/transpept-like"/>
</dbReference>
<dbReference type="EC" id="3.5.2.6" evidence="2 5"/>
<dbReference type="PROSITE" id="PS51257">
    <property type="entry name" value="PROKAR_LIPOPROTEIN"/>
    <property type="match status" value="1"/>
</dbReference>
<comment type="catalytic activity">
    <reaction evidence="5">
        <text>a beta-lactam + H2O = a substituted beta-amino acid</text>
        <dbReference type="Rhea" id="RHEA:20401"/>
        <dbReference type="ChEBI" id="CHEBI:15377"/>
        <dbReference type="ChEBI" id="CHEBI:35627"/>
        <dbReference type="ChEBI" id="CHEBI:140347"/>
        <dbReference type="EC" id="3.5.2.6"/>
    </reaction>
</comment>
<dbReference type="Pfam" id="PF13354">
    <property type="entry name" value="Beta-lactamase2"/>
    <property type="match status" value="1"/>
</dbReference>
<dbReference type="Proteomes" id="UP001501231">
    <property type="component" value="Unassembled WGS sequence"/>
</dbReference>
<keyword evidence="4 5" id="KW-0046">Antibiotic resistance</keyword>
<accession>A0ABP5VTB7</accession>
<proteinExistence type="inferred from homology"/>
<dbReference type="InterPro" id="IPR023650">
    <property type="entry name" value="Beta-lactam_class-A_AS"/>
</dbReference>
<evidence type="ECO:0000259" key="7">
    <source>
        <dbReference type="Pfam" id="PF13354"/>
    </source>
</evidence>
<keyword evidence="3 5" id="KW-0378">Hydrolase</keyword>
<dbReference type="NCBIfam" id="NF033103">
    <property type="entry name" value="bla_class_A"/>
    <property type="match status" value="1"/>
</dbReference>
<evidence type="ECO:0000256" key="6">
    <source>
        <dbReference type="SAM" id="SignalP"/>
    </source>
</evidence>
<evidence type="ECO:0000256" key="5">
    <source>
        <dbReference type="RuleBase" id="RU361140"/>
    </source>
</evidence>
<evidence type="ECO:0000313" key="8">
    <source>
        <dbReference type="EMBL" id="GAA2409297.1"/>
    </source>
</evidence>
<evidence type="ECO:0000256" key="3">
    <source>
        <dbReference type="ARBA" id="ARBA00022801"/>
    </source>
</evidence>